<organism evidence="3 4">
    <name type="scientific">SAR86 cluster bacterium</name>
    <dbReference type="NCBI Taxonomy" id="2030880"/>
    <lineage>
        <taxon>Bacteria</taxon>
        <taxon>Pseudomonadati</taxon>
        <taxon>Pseudomonadota</taxon>
        <taxon>Gammaproteobacteria</taxon>
        <taxon>SAR86 cluster</taxon>
    </lineage>
</organism>
<dbReference type="AlphaFoldDB" id="A0A2A5C9U1"/>
<name>A0A2A5C9U1_9GAMM</name>
<proteinExistence type="predicted"/>
<evidence type="ECO:0000313" key="3">
    <source>
        <dbReference type="EMBL" id="PCJ40251.1"/>
    </source>
</evidence>
<dbReference type="Gene3D" id="3.90.850.10">
    <property type="entry name" value="Fumarylacetoacetase-like, C-terminal domain"/>
    <property type="match status" value="1"/>
</dbReference>
<keyword evidence="1" id="KW-0479">Metal-binding</keyword>
<reference evidence="4" key="1">
    <citation type="submission" date="2017-08" db="EMBL/GenBank/DDBJ databases">
        <title>A dynamic microbial community with high functional redundancy inhabits the cold, oxic subseafloor aquifer.</title>
        <authorList>
            <person name="Tully B.J."/>
            <person name="Wheat C.G."/>
            <person name="Glazer B.T."/>
            <person name="Huber J.A."/>
        </authorList>
    </citation>
    <scope>NUCLEOTIDE SEQUENCE [LARGE SCALE GENOMIC DNA]</scope>
</reference>
<dbReference type="Pfam" id="PF01557">
    <property type="entry name" value="FAA_hydrolase"/>
    <property type="match status" value="1"/>
</dbReference>
<evidence type="ECO:0000259" key="2">
    <source>
        <dbReference type="Pfam" id="PF01557"/>
    </source>
</evidence>
<evidence type="ECO:0000313" key="4">
    <source>
        <dbReference type="Proteomes" id="UP000228987"/>
    </source>
</evidence>
<gene>
    <name evidence="3" type="ORF">COA71_11595</name>
</gene>
<protein>
    <recommendedName>
        <fullName evidence="2">Fumarylacetoacetase-like C-terminal domain-containing protein</fullName>
    </recommendedName>
</protein>
<evidence type="ECO:0000256" key="1">
    <source>
        <dbReference type="ARBA" id="ARBA00022723"/>
    </source>
</evidence>
<dbReference type="SUPFAM" id="SSF56529">
    <property type="entry name" value="FAH"/>
    <property type="match status" value="1"/>
</dbReference>
<dbReference type="Proteomes" id="UP000228987">
    <property type="component" value="Unassembled WGS sequence"/>
</dbReference>
<accession>A0A2A5C9U1</accession>
<comment type="caution">
    <text evidence="3">The sequence shown here is derived from an EMBL/GenBank/DDBJ whole genome shotgun (WGS) entry which is preliminary data.</text>
</comment>
<dbReference type="PANTHER" id="PTHR11820">
    <property type="entry name" value="ACYLPYRUVASE"/>
    <property type="match status" value="1"/>
</dbReference>
<feature type="domain" description="Fumarylacetoacetase-like C-terminal" evidence="2">
    <location>
        <begin position="39"/>
        <end position="239"/>
    </location>
</feature>
<dbReference type="InterPro" id="IPR011234">
    <property type="entry name" value="Fumarylacetoacetase-like_C"/>
</dbReference>
<sequence>MGAAIQPSLAQEQGYVFNPPAVTSMEIVGSSERFPVRRVFCLGRNYRAHAIESGDNPDETPPFFFIKPRDAVVDSRDGFPYPSMTSELRYEGEMIVALKSGGSNISEADALDHVYAYGVGLDMTREDRQHEAQALSRPWAISKSFDKSAPCGPLYPVENHGHAISGRIWLSVNGDIKQDSDLDLQRWSVPQGIAILSRHYELTAGDIIMTGTPEGIGLVEKGDVIRTGIDNLGEIEVRVI</sequence>
<dbReference type="InterPro" id="IPR036663">
    <property type="entry name" value="Fumarylacetoacetase_C_sf"/>
</dbReference>
<dbReference type="EMBL" id="NVWI01000010">
    <property type="protein sequence ID" value="PCJ40251.1"/>
    <property type="molecule type" value="Genomic_DNA"/>
</dbReference>
<dbReference type="PANTHER" id="PTHR11820:SF90">
    <property type="entry name" value="FLUTATHIONE S-TRANSFERASE"/>
    <property type="match status" value="1"/>
</dbReference>
<dbReference type="GO" id="GO:0046872">
    <property type="term" value="F:metal ion binding"/>
    <property type="evidence" value="ECO:0007669"/>
    <property type="project" value="UniProtKB-KW"/>
</dbReference>
<dbReference type="GO" id="GO:0018773">
    <property type="term" value="F:acetylpyruvate hydrolase activity"/>
    <property type="evidence" value="ECO:0007669"/>
    <property type="project" value="TreeGrafter"/>
</dbReference>